<protein>
    <submittedName>
        <fullName evidence="1">11817_t:CDS:1</fullName>
    </submittedName>
</protein>
<evidence type="ECO:0000313" key="2">
    <source>
        <dbReference type="Proteomes" id="UP000789920"/>
    </source>
</evidence>
<keyword evidence="2" id="KW-1185">Reference proteome</keyword>
<organism evidence="1 2">
    <name type="scientific">Racocetra persica</name>
    <dbReference type="NCBI Taxonomy" id="160502"/>
    <lineage>
        <taxon>Eukaryota</taxon>
        <taxon>Fungi</taxon>
        <taxon>Fungi incertae sedis</taxon>
        <taxon>Mucoromycota</taxon>
        <taxon>Glomeromycotina</taxon>
        <taxon>Glomeromycetes</taxon>
        <taxon>Diversisporales</taxon>
        <taxon>Gigasporaceae</taxon>
        <taxon>Racocetra</taxon>
    </lineage>
</organism>
<gene>
    <name evidence="1" type="ORF">RPERSI_LOCUS8132</name>
</gene>
<name>A0ACA9NIB4_9GLOM</name>
<evidence type="ECO:0000313" key="1">
    <source>
        <dbReference type="EMBL" id="CAG8657454.1"/>
    </source>
</evidence>
<sequence length="104" mass="11754">MVIIQALLDVVVKIDVMMKGLLATLMEADSYEESSVSQSKDNNATQIKCKEIGYLSALNDKISLTIEPKIIPCDDCWMMLSTWNQGFDLDAKKYDNVKQSWKDS</sequence>
<feature type="non-terminal residue" evidence="1">
    <location>
        <position position="104"/>
    </location>
</feature>
<accession>A0ACA9NIB4</accession>
<comment type="caution">
    <text evidence="1">The sequence shown here is derived from an EMBL/GenBank/DDBJ whole genome shotgun (WGS) entry which is preliminary data.</text>
</comment>
<reference evidence="1" key="1">
    <citation type="submission" date="2021-06" db="EMBL/GenBank/DDBJ databases">
        <authorList>
            <person name="Kallberg Y."/>
            <person name="Tangrot J."/>
            <person name="Rosling A."/>
        </authorList>
    </citation>
    <scope>NUCLEOTIDE SEQUENCE</scope>
    <source>
        <strain evidence="1">MA461A</strain>
    </source>
</reference>
<dbReference type="Proteomes" id="UP000789920">
    <property type="component" value="Unassembled WGS sequence"/>
</dbReference>
<proteinExistence type="predicted"/>
<dbReference type="EMBL" id="CAJVQC010014462">
    <property type="protein sequence ID" value="CAG8657454.1"/>
    <property type="molecule type" value="Genomic_DNA"/>
</dbReference>